<organism evidence="3 4">
    <name type="scientific">Candidatus Desulfacyla euxinica</name>
    <dbReference type="NCBI Taxonomy" id="2841693"/>
    <lineage>
        <taxon>Bacteria</taxon>
        <taxon>Deltaproteobacteria</taxon>
        <taxon>Candidatus Desulfacyla</taxon>
    </lineage>
</organism>
<evidence type="ECO:0000259" key="2">
    <source>
        <dbReference type="Pfam" id="PF25778"/>
    </source>
</evidence>
<dbReference type="Pfam" id="PF25778">
    <property type="entry name" value="DUF7948"/>
    <property type="match status" value="1"/>
</dbReference>
<dbReference type="InterPro" id="IPR057708">
    <property type="entry name" value="DUF7948"/>
</dbReference>
<dbReference type="AlphaFoldDB" id="A0A8J6MYN2"/>
<dbReference type="Pfam" id="PF06739">
    <property type="entry name" value="SBBP"/>
    <property type="match status" value="7"/>
</dbReference>
<feature type="non-terminal residue" evidence="3">
    <location>
        <position position="797"/>
    </location>
</feature>
<comment type="caution">
    <text evidence="3">The sequence shown here is derived from an EMBL/GenBank/DDBJ whole genome shotgun (WGS) entry which is preliminary data.</text>
</comment>
<dbReference type="Proteomes" id="UP000650524">
    <property type="component" value="Unassembled WGS sequence"/>
</dbReference>
<protein>
    <submittedName>
        <fullName evidence="3">SBBP repeat-containing protein</fullName>
    </submittedName>
</protein>
<dbReference type="InterPro" id="IPR010620">
    <property type="entry name" value="SBBP_repeat"/>
</dbReference>
<reference evidence="3 4" key="1">
    <citation type="submission" date="2020-08" db="EMBL/GenBank/DDBJ databases">
        <title>Bridging the membrane lipid divide: bacteria of the FCB group superphylum have the potential to synthesize archaeal ether lipids.</title>
        <authorList>
            <person name="Villanueva L."/>
            <person name="Von Meijenfeldt F.A.B."/>
            <person name="Westbye A.B."/>
            <person name="Yadav S."/>
            <person name="Hopmans E.C."/>
            <person name="Dutilh B.E."/>
            <person name="Sinninghe Damste J.S."/>
        </authorList>
    </citation>
    <scope>NUCLEOTIDE SEQUENCE [LARGE SCALE GENOMIC DNA]</scope>
    <source>
        <strain evidence="3">NIOZ-UU27</strain>
    </source>
</reference>
<feature type="signal peptide" evidence="1">
    <location>
        <begin position="1"/>
        <end position="24"/>
    </location>
</feature>
<feature type="chain" id="PRO_5035160043" evidence="1">
    <location>
        <begin position="25"/>
        <end position="797"/>
    </location>
</feature>
<dbReference type="Gene3D" id="2.120.10.30">
    <property type="entry name" value="TolB, C-terminal domain"/>
    <property type="match status" value="1"/>
</dbReference>
<dbReference type="PANTHER" id="PTHR35580">
    <property type="entry name" value="CELL SURFACE GLYCOPROTEIN (S-LAYER PROTEIN)-LIKE PROTEIN"/>
    <property type="match status" value="1"/>
</dbReference>
<proteinExistence type="predicted"/>
<dbReference type="InterPro" id="IPR011042">
    <property type="entry name" value="6-blade_b-propeller_TolB-like"/>
</dbReference>
<dbReference type="PANTHER" id="PTHR35580:SF1">
    <property type="entry name" value="PHYTASE-LIKE DOMAIN-CONTAINING PROTEIN"/>
    <property type="match status" value="1"/>
</dbReference>
<feature type="domain" description="DUF7948" evidence="2">
    <location>
        <begin position="50"/>
        <end position="274"/>
    </location>
</feature>
<accession>A0A8J6MYN2</accession>
<evidence type="ECO:0000313" key="3">
    <source>
        <dbReference type="EMBL" id="MBC8176281.1"/>
    </source>
</evidence>
<name>A0A8J6MYN2_9DELT</name>
<gene>
    <name evidence="3" type="ORF">H8E19_02665</name>
</gene>
<evidence type="ECO:0000313" key="4">
    <source>
        <dbReference type="Proteomes" id="UP000650524"/>
    </source>
</evidence>
<keyword evidence="1" id="KW-0732">Signal</keyword>
<evidence type="ECO:0000256" key="1">
    <source>
        <dbReference type="SAM" id="SignalP"/>
    </source>
</evidence>
<dbReference type="InterPro" id="IPR011050">
    <property type="entry name" value="Pectin_lyase_fold/virulence"/>
</dbReference>
<dbReference type="InterPro" id="IPR052918">
    <property type="entry name" value="Motility_Chemotaxis_Reg"/>
</dbReference>
<dbReference type="SUPFAM" id="SSF51126">
    <property type="entry name" value="Pectin lyase-like"/>
    <property type="match status" value="1"/>
</dbReference>
<dbReference type="EMBL" id="JACNJD010000124">
    <property type="protein sequence ID" value="MBC8176281.1"/>
    <property type="molecule type" value="Genomic_DNA"/>
</dbReference>
<sequence>MKTRLGLSVLTAIFLLLFSVSFLAVSGATPPEKADKESTLKAYSKLPLYFIENKGQLDPKVRFYVKTSGQTLYFTDEGIVFDLLRGEKETGKGTEVAKKSRQTKGVKTERLVFNLGFENAREGILIEGLDRQDARINYFVGNDRNKWKRGIPTYKGVVYKGVYKGIDLKIFGNGKDIEYEFIVNPGGNPGDILLTYNGIEGIATNGEGELLIATAFGELKETRPYIYQEIEGERSVDGSFEIRSPASQSQTRKFSYGFQVASYNPSYPLIIDPTLSYSTYLGGSSSDAGTGIAVDSSGNAYLTGYTNSTNFPTQNPYQGTFDGDTDAFVTKLTSSGSALSYSTYLGGSSSDRGLGISVDSLGNAYVTGRTNSTNFPTQNPYQETTAGDTDAFITKLSSSGSALSYSTYLGGGGSDFGDGIAVDGSGNAYITGRTHSTDFPTQDPYQGTNAGDTDAFITKLSSSGSALSYSTYLGGSDIDVGTGIAVDGSGNAYITGITDSTNFPTQNPYQRTYGGYGWSDAFITKLSPTGDALSYSTYLGGRHVDSGNGIAVDDSGNAYVIGTTTSHDFPIHNAYQGNLDGSSGDNTDVFITKLSSSGSSLSYSTYLGGTGWDYGYGIAVDSSGNAYVTGHTGSSDFPTQNPYQGTYAGDTDAFITKLSTSGSSLSCSTYMGGSDSDYGHAIAVDGSGNAYVTGFTYSTNFPTQNPYQETYAGNADAFVTKLDTVSYSYVSISADCGEKTPCYNSIQDAIDAATTGAAILIAQGDYTESIVLNESKSLILQGGWDSTFTTQSSYTTV</sequence>